<evidence type="ECO:0000259" key="7">
    <source>
        <dbReference type="PROSITE" id="PS51394"/>
    </source>
</evidence>
<evidence type="ECO:0000313" key="10">
    <source>
        <dbReference type="Proteomes" id="UP001629113"/>
    </source>
</evidence>
<dbReference type="PROSITE" id="PS51394">
    <property type="entry name" value="PFU"/>
    <property type="match status" value="1"/>
</dbReference>
<dbReference type="PROSITE" id="PS50294">
    <property type="entry name" value="WD_REPEATS_REGION"/>
    <property type="match status" value="3"/>
</dbReference>
<evidence type="ECO:0000256" key="5">
    <source>
        <dbReference type="PROSITE-ProRule" id="PRU00221"/>
    </source>
</evidence>
<accession>A0ABR4PHA7</accession>
<comment type="subcellular location">
    <subcellularLocation>
        <location evidence="1">Cytoplasm</location>
    </subcellularLocation>
</comment>
<evidence type="ECO:0000256" key="3">
    <source>
        <dbReference type="ARBA" id="ARBA00022574"/>
    </source>
</evidence>
<dbReference type="PRINTS" id="PR00320">
    <property type="entry name" value="GPROTEINBRPT"/>
</dbReference>
<keyword evidence="10" id="KW-1185">Reference proteome</keyword>
<feature type="domain" description="PUL" evidence="8">
    <location>
        <begin position="503"/>
        <end position="778"/>
    </location>
</feature>
<organism evidence="9 10">
    <name type="scientific">Phlyctema vagabunda</name>
    <dbReference type="NCBI Taxonomy" id="108571"/>
    <lineage>
        <taxon>Eukaryota</taxon>
        <taxon>Fungi</taxon>
        <taxon>Dikarya</taxon>
        <taxon>Ascomycota</taxon>
        <taxon>Pezizomycotina</taxon>
        <taxon>Leotiomycetes</taxon>
        <taxon>Helotiales</taxon>
        <taxon>Dermateaceae</taxon>
        <taxon>Phlyctema</taxon>
    </lineage>
</organism>
<keyword evidence="4" id="KW-0677">Repeat</keyword>
<keyword evidence="2" id="KW-0963">Cytoplasm</keyword>
<dbReference type="Pfam" id="PF09070">
    <property type="entry name" value="PFU"/>
    <property type="match status" value="1"/>
</dbReference>
<dbReference type="CDD" id="cd00200">
    <property type="entry name" value="WD40"/>
    <property type="match status" value="1"/>
</dbReference>
<proteinExistence type="predicted"/>
<reference evidence="9 10" key="1">
    <citation type="submission" date="2024-06" db="EMBL/GenBank/DDBJ databases">
        <title>Complete genome of Phlyctema vagabunda strain 19-DSS-EL-015.</title>
        <authorList>
            <person name="Fiorenzani C."/>
        </authorList>
    </citation>
    <scope>NUCLEOTIDE SEQUENCE [LARGE SCALE GENOMIC DNA]</scope>
    <source>
        <strain evidence="9 10">19-DSS-EL-015</strain>
    </source>
</reference>
<feature type="repeat" description="WD" evidence="5">
    <location>
        <begin position="10"/>
        <end position="42"/>
    </location>
</feature>
<dbReference type="InterPro" id="IPR015943">
    <property type="entry name" value="WD40/YVTN_repeat-like_dom_sf"/>
</dbReference>
<dbReference type="Pfam" id="PF00400">
    <property type="entry name" value="WD40"/>
    <property type="match status" value="6"/>
</dbReference>
<evidence type="ECO:0000313" key="9">
    <source>
        <dbReference type="EMBL" id="KAL3422680.1"/>
    </source>
</evidence>
<comment type="caution">
    <text evidence="9">The sequence shown here is derived from an EMBL/GenBank/DDBJ whole genome shotgun (WGS) entry which is preliminary data.</text>
</comment>
<dbReference type="InterPro" id="IPR001680">
    <property type="entry name" value="WD40_rpt"/>
</dbReference>
<feature type="repeat" description="WD" evidence="5">
    <location>
        <begin position="236"/>
        <end position="267"/>
    </location>
</feature>
<keyword evidence="3 5" id="KW-0853">WD repeat</keyword>
<feature type="domain" description="PFU" evidence="7">
    <location>
        <begin position="375"/>
        <end position="470"/>
    </location>
</feature>
<dbReference type="Proteomes" id="UP001629113">
    <property type="component" value="Unassembled WGS sequence"/>
</dbReference>
<gene>
    <name evidence="9" type="ORF">PVAG01_06836</name>
</gene>
<dbReference type="InterPro" id="IPR011989">
    <property type="entry name" value="ARM-like"/>
</dbReference>
<dbReference type="EMBL" id="JBFCZG010000005">
    <property type="protein sequence ID" value="KAL3422680.1"/>
    <property type="molecule type" value="Genomic_DNA"/>
</dbReference>
<dbReference type="InterPro" id="IPR036322">
    <property type="entry name" value="WD40_repeat_dom_sf"/>
</dbReference>
<evidence type="ECO:0000256" key="2">
    <source>
        <dbReference type="ARBA" id="ARBA00022490"/>
    </source>
</evidence>
<sequence length="780" mass="84066">MADYKLSAALVGHDDDVRAVSFPSSKAVISASRDGTVRLWKLLTSPPPTFDATIQYNGGAFVNTVAYLPATGTFQEGAIISGGKDTVIDVRQPQTKAEDNADALLLGHGSNICALDVDSEGRFIVSGSWDGEARIWPVGKWEPENSTVLKGDGDAVCVWAVLAYDQNTIITGSADQKIRVFNAAGKLLRSFKGSDQPVRALCRIPKGHSSGADFASAGNDSTIRFWTLSGSPCGELRGHDSFIYSLSSLPTGEVVSSGEDRTLRIWKGGDCIQTITHPAISVWSVAVCAETGDIVSGTSDKMVRVFSRDPERIADAETLRSFEESVKESTIPQQQVGDINKQDLPGPDFLVQKQGTKEGQVQMIKESNGSVTAHMWSVAQGEWTNVGVVVDAVGSGKKTEYQGKDYDYVFDVDIEDGKPPLKLPYNLSQNPYEAATKFIENNKLPMTYLDQVANFITTNTQGATIGQSQDQGSAPVGSDPWGSDQRYRPGGETSSAPQAPPPKVLPQDDYLTILVASYQPMQKKIEELNRSFIENGRKDISLNPTELSILASLRKHLEETGATKASQGIEGGLDLAIKLSTAWPYKNRLPGLDLLRLLAVAPQSSTYTHPRDGNLVDILVTSVTEEQPAAENNIMMAVRAFANLFESAEGRSLALSNFEKIQGLTSTSVVNGTSNRNLLVATTTVYINYAVLLNSNRESASFEHVLALLDTLSKILATQKDSEVIYRALVATGTLLSIGDEARGAAKDIYNIPATVAAAVAKASDPRIRNVVAEIKTLLR</sequence>
<dbReference type="PANTHER" id="PTHR19849:SF0">
    <property type="entry name" value="PHOSPHOLIPASE A-2-ACTIVATING PROTEIN"/>
    <property type="match status" value="1"/>
</dbReference>
<dbReference type="InterPro" id="IPR015155">
    <property type="entry name" value="PFU"/>
</dbReference>
<evidence type="ECO:0000259" key="8">
    <source>
        <dbReference type="PROSITE" id="PS51396"/>
    </source>
</evidence>
<dbReference type="Gene3D" id="1.25.10.10">
    <property type="entry name" value="Leucine-rich Repeat Variant"/>
    <property type="match status" value="1"/>
</dbReference>
<dbReference type="Pfam" id="PF08324">
    <property type="entry name" value="PUL"/>
    <property type="match status" value="1"/>
</dbReference>
<feature type="repeat" description="WD" evidence="5">
    <location>
        <begin position="105"/>
        <end position="136"/>
    </location>
</feature>
<evidence type="ECO:0000256" key="4">
    <source>
        <dbReference type="ARBA" id="ARBA00022737"/>
    </source>
</evidence>
<evidence type="ECO:0000256" key="6">
    <source>
        <dbReference type="SAM" id="MobiDB-lite"/>
    </source>
</evidence>
<evidence type="ECO:0000256" key="1">
    <source>
        <dbReference type="ARBA" id="ARBA00004496"/>
    </source>
</evidence>
<dbReference type="PROSITE" id="PS50082">
    <property type="entry name" value="WD_REPEATS_2"/>
    <property type="match status" value="3"/>
</dbReference>
<protein>
    <submittedName>
        <fullName evidence="9">Polyubiquitin binding protein (Doa1 ufd3)</fullName>
    </submittedName>
</protein>
<dbReference type="PROSITE" id="PS51396">
    <property type="entry name" value="PUL"/>
    <property type="match status" value="1"/>
</dbReference>
<dbReference type="InterPro" id="IPR038122">
    <property type="entry name" value="PFU_sf"/>
</dbReference>
<name>A0ABR4PHA7_9HELO</name>
<feature type="region of interest" description="Disordered" evidence="6">
    <location>
        <begin position="464"/>
        <end position="504"/>
    </location>
</feature>
<dbReference type="PANTHER" id="PTHR19849">
    <property type="entry name" value="PHOSPHOLIPASE A-2-ACTIVATING PROTEIN"/>
    <property type="match status" value="1"/>
</dbReference>
<dbReference type="Gene3D" id="3.10.20.870">
    <property type="entry name" value="PFU (PLAA family ubiquitin binding), C-terminal domain"/>
    <property type="match status" value="1"/>
</dbReference>
<dbReference type="InterPro" id="IPR013535">
    <property type="entry name" value="PUL_dom"/>
</dbReference>
<dbReference type="SMART" id="SM00320">
    <property type="entry name" value="WD40"/>
    <property type="match status" value="6"/>
</dbReference>
<dbReference type="InterPro" id="IPR020472">
    <property type="entry name" value="WD40_PAC1"/>
</dbReference>
<dbReference type="SUPFAM" id="SSF50978">
    <property type="entry name" value="WD40 repeat-like"/>
    <property type="match status" value="1"/>
</dbReference>
<dbReference type="Gene3D" id="2.130.10.10">
    <property type="entry name" value="YVTN repeat-like/Quinoprotein amine dehydrogenase"/>
    <property type="match status" value="1"/>
</dbReference>